<comment type="catalytic activity">
    <reaction evidence="6">
        <text>5-hydroxymethyl-dUMP + H2O = 5-hydroxymethyluracil + 2-deoxy-D-ribose 5-phosphate</text>
        <dbReference type="Rhea" id="RHEA:77099"/>
        <dbReference type="ChEBI" id="CHEBI:15377"/>
        <dbReference type="ChEBI" id="CHEBI:16964"/>
        <dbReference type="ChEBI" id="CHEBI:62877"/>
        <dbReference type="ChEBI" id="CHEBI:90409"/>
    </reaction>
    <physiologicalReaction direction="left-to-right" evidence="6">
        <dbReference type="Rhea" id="RHEA:77100"/>
    </physiologicalReaction>
</comment>
<dbReference type="InterPro" id="IPR028607">
    <property type="entry name" value="DNPH1"/>
</dbReference>
<comment type="catalytic activity">
    <reaction evidence="7">
        <text>a purine 2'-deoxyribonucleoside 5'-phosphate + H2O = a purine nucleobase + 2-deoxy-D-ribose 5-phosphate</text>
        <dbReference type="Rhea" id="RHEA:51132"/>
        <dbReference type="ChEBI" id="CHEBI:15377"/>
        <dbReference type="ChEBI" id="CHEBI:26386"/>
        <dbReference type="ChEBI" id="CHEBI:62877"/>
        <dbReference type="ChEBI" id="CHEBI:142198"/>
    </reaction>
</comment>
<proteinExistence type="inferred from homology"/>
<comment type="function">
    <text evidence="7">Catalyzes the cleavage of the N-glycosidic bond of deoxyribonucleoside 5'-monophosphates to yield deoxyribose 5-phosphate and a purine or pyrimidine base. Deoxyribonucleoside 5'-monophosphates containing purine bases are preferred to those containing pyrimidine bases.</text>
</comment>
<evidence type="ECO:0000313" key="8">
    <source>
        <dbReference type="EMBL" id="KAF7710686.1"/>
    </source>
</evidence>
<keyword evidence="2" id="KW-0597">Phosphoprotein</keyword>
<evidence type="ECO:0000256" key="5">
    <source>
        <dbReference type="ARBA" id="ARBA00023295"/>
    </source>
</evidence>
<keyword evidence="3 7" id="KW-0378">Hydrolase</keyword>
<name>A0A8T0BYG1_SILME</name>
<comment type="subunit">
    <text evidence="1 7">Monomer and homodimer.</text>
</comment>
<evidence type="ECO:0000256" key="1">
    <source>
        <dbReference type="ARBA" id="ARBA00011407"/>
    </source>
</evidence>
<dbReference type="GO" id="GO:0009116">
    <property type="term" value="P:nucleoside metabolic process"/>
    <property type="evidence" value="ECO:0007669"/>
    <property type="project" value="UniProtKB-UniRule"/>
</dbReference>
<dbReference type="GO" id="GO:0005737">
    <property type="term" value="C:cytoplasm"/>
    <property type="evidence" value="ECO:0007669"/>
    <property type="project" value="UniProtKB-SubCell"/>
</dbReference>
<evidence type="ECO:0000313" key="9">
    <source>
        <dbReference type="Proteomes" id="UP000606274"/>
    </source>
</evidence>
<dbReference type="PANTHER" id="PTHR15364:SF0">
    <property type="entry name" value="2'-DEOXYNUCLEOSIDE 5'-PHOSPHATE N-HYDROLASE 1"/>
    <property type="match status" value="1"/>
</dbReference>
<dbReference type="Gene3D" id="3.40.50.450">
    <property type="match status" value="2"/>
</dbReference>
<keyword evidence="7" id="KW-0539">Nucleus</keyword>
<dbReference type="PANTHER" id="PTHR15364">
    <property type="entry name" value="2'-DEOXYNUCLEOSIDE 5'-PHOSPHATE N-HYDROLASE 1"/>
    <property type="match status" value="1"/>
</dbReference>
<dbReference type="Proteomes" id="UP000606274">
    <property type="component" value="Unassembled WGS sequence"/>
</dbReference>
<comment type="catalytic activity">
    <reaction evidence="7">
        <text>a pyrimidine 2'-deoxyribonucleoside 5'-phosphate + H2O = a pyrimidine nucleobase + 2-deoxy-D-ribose 5-phosphate</text>
        <dbReference type="Rhea" id="RHEA:57852"/>
        <dbReference type="ChEBI" id="CHEBI:15377"/>
        <dbReference type="ChEBI" id="CHEBI:26432"/>
        <dbReference type="ChEBI" id="CHEBI:62877"/>
        <dbReference type="ChEBI" id="CHEBI:142209"/>
    </reaction>
</comment>
<comment type="subcellular location">
    <subcellularLocation>
        <location evidence="7">Cytoplasm</location>
    </subcellularLocation>
    <subcellularLocation>
        <location evidence="7">Nucleus</location>
    </subcellularLocation>
</comment>
<evidence type="ECO:0000256" key="4">
    <source>
        <dbReference type="ARBA" id="ARBA00023080"/>
    </source>
</evidence>
<evidence type="ECO:0000256" key="3">
    <source>
        <dbReference type="ARBA" id="ARBA00022801"/>
    </source>
</evidence>
<dbReference type="EMBL" id="JABFDY010000002">
    <property type="protein sequence ID" value="KAF7710686.1"/>
    <property type="molecule type" value="Genomic_DNA"/>
</dbReference>
<reference evidence="8" key="1">
    <citation type="submission" date="2020-08" db="EMBL/GenBank/DDBJ databases">
        <title>Chromosome-level assembly of Southern catfish (Silurus meridionalis) provides insights into visual adaptation to the nocturnal and benthic lifestyles.</title>
        <authorList>
            <person name="Zhang Y."/>
            <person name="Wang D."/>
            <person name="Peng Z."/>
        </authorList>
    </citation>
    <scope>NUCLEOTIDE SEQUENCE</scope>
    <source>
        <strain evidence="8">SWU-2019-XX</strain>
        <tissue evidence="8">Muscle</tissue>
    </source>
</reference>
<dbReference type="InterPro" id="IPR007710">
    <property type="entry name" value="Nucleoside_deoxyribTrfase"/>
</dbReference>
<comment type="caution">
    <text evidence="8">The sequence shown here is derived from an EMBL/GenBank/DDBJ whole genome shotgun (WGS) entry which is preliminary data.</text>
</comment>
<feature type="binding site" description="in other chain" evidence="7">
    <location>
        <position position="175"/>
    </location>
    <ligand>
        <name>substrate</name>
        <note>ligand shared between homodimeric partners</note>
    </ligand>
</feature>
<feature type="binding site" description="in other chain" evidence="7">
    <location>
        <position position="81"/>
    </location>
    <ligand>
        <name>substrate</name>
        <note>ligand shared between homodimeric partners</note>
    </ligand>
</feature>
<feature type="binding site" description="in other chain" evidence="7">
    <location>
        <position position="19"/>
    </location>
    <ligand>
        <name>substrate</name>
        <note>ligand shared between homodimeric partners</note>
    </ligand>
</feature>
<evidence type="ECO:0000256" key="6">
    <source>
        <dbReference type="ARBA" id="ARBA00047460"/>
    </source>
</evidence>
<dbReference type="GO" id="GO:0006195">
    <property type="term" value="P:purine nucleotide catabolic process"/>
    <property type="evidence" value="ECO:0007669"/>
    <property type="project" value="UniProtKB-ARBA"/>
</dbReference>
<dbReference type="Pfam" id="PF05014">
    <property type="entry name" value="Nuc_deoxyrib_tr"/>
    <property type="match status" value="2"/>
</dbReference>
<dbReference type="FunFam" id="3.40.50.450:FF:000019">
    <property type="entry name" value="2'-deoxynucleoside 5'-phosphate N-hydrolase 1"/>
    <property type="match status" value="1"/>
</dbReference>
<gene>
    <name evidence="7" type="primary">DNPH1</name>
    <name evidence="8" type="ORF">HF521_009558</name>
</gene>
<feature type="binding site" description="in other chain" evidence="7">
    <location>
        <position position="241"/>
    </location>
    <ligand>
        <name>substrate</name>
        <note>ligand shared between homodimeric partners</note>
    </ligand>
</feature>
<comment type="caution">
    <text evidence="7">Lacks conserved residue(s) required for the propagation of feature annotation.</text>
</comment>
<feature type="binding site" evidence="7">
    <location>
        <begin position="105"/>
        <end position="107"/>
    </location>
    <ligand>
        <name>substrate</name>
        <note>ligand shared between homodimeric partners</note>
    </ligand>
</feature>
<dbReference type="GO" id="GO:0042802">
    <property type="term" value="F:identical protein binding"/>
    <property type="evidence" value="ECO:0007669"/>
    <property type="project" value="UniProtKB-ARBA"/>
</dbReference>
<organism evidence="8 9">
    <name type="scientific">Silurus meridionalis</name>
    <name type="common">Southern catfish</name>
    <name type="synonym">Silurus soldatovi meridionalis</name>
    <dbReference type="NCBI Taxonomy" id="175797"/>
    <lineage>
        <taxon>Eukaryota</taxon>
        <taxon>Metazoa</taxon>
        <taxon>Chordata</taxon>
        <taxon>Craniata</taxon>
        <taxon>Vertebrata</taxon>
        <taxon>Euteleostomi</taxon>
        <taxon>Actinopterygii</taxon>
        <taxon>Neopterygii</taxon>
        <taxon>Teleostei</taxon>
        <taxon>Ostariophysi</taxon>
        <taxon>Siluriformes</taxon>
        <taxon>Siluridae</taxon>
        <taxon>Silurus</taxon>
    </lineage>
</organism>
<feature type="binding site" evidence="7">
    <location>
        <begin position="265"/>
        <end position="267"/>
    </location>
    <ligand>
        <name>substrate</name>
        <note>ligand shared between homodimeric partners</note>
    </ligand>
</feature>
<dbReference type="HAMAP" id="MF_03036">
    <property type="entry name" value="Nuc_phosphate_hydrolase"/>
    <property type="match status" value="2"/>
</dbReference>
<keyword evidence="7" id="KW-0963">Cytoplasm</keyword>
<comment type="similarity">
    <text evidence="7">Belongs to the 2'-deoxynucleoside 5'-phosphate N-hydrolase 1 family.</text>
</comment>
<keyword evidence="5 7" id="KW-0326">Glycosidase</keyword>
<dbReference type="GO" id="GO:0009159">
    <property type="term" value="P:deoxyribonucleoside monophosphate catabolic process"/>
    <property type="evidence" value="ECO:0007669"/>
    <property type="project" value="InterPro"/>
</dbReference>
<dbReference type="EC" id="3.2.2.-" evidence="7"/>
<sequence>MNIYFCGSIRGARQDMEIYQKIAKKLQNYGQVLSHDDISEKGVEAVPGGDEAVYDREMEWLAQSDVIVAEVTQPSFGVGYEIGQAMALKKRILCLFRPSSGKVLSAMIQRAKGKLGSSIFQWQWTQLKMYWATATFGVPLVHLPGVLLIAHLGFGLEERRRGTCIRGGRQDVKIYQKIVKKLQDYGKVLTEHVSHDDISEKGEEAVPGGDEAIYDRDMAWLAQSDVVVAEVTQPSFGVGYEIGQAMAMKKRILCLFRPSSGKVLSAMIRGAEGKFGQSVFQVRDYEEEKVEGILESYFGEQNKN</sequence>
<dbReference type="GO" id="GO:0005634">
    <property type="term" value="C:nucleus"/>
    <property type="evidence" value="ECO:0007669"/>
    <property type="project" value="UniProtKB-SubCell"/>
</dbReference>
<evidence type="ECO:0000256" key="7">
    <source>
        <dbReference type="HAMAP-Rule" id="MF_03036"/>
    </source>
</evidence>
<protein>
    <recommendedName>
        <fullName evidence="7">2'-deoxynucleoside 5'-phosphate N-hydrolase 1</fullName>
        <ecNumber evidence="7">3.2.2.-</ecNumber>
    </recommendedName>
</protein>
<keyword evidence="9" id="KW-1185">Reference proteome</keyword>
<feature type="binding site" description="in other chain" evidence="7">
    <location>
        <begin position="4"/>
        <end position="10"/>
    </location>
    <ligand>
        <name>substrate</name>
        <note>ligand shared between homodimeric partners</note>
    </ligand>
</feature>
<dbReference type="SUPFAM" id="SSF52309">
    <property type="entry name" value="N-(deoxy)ribosyltransferase-like"/>
    <property type="match status" value="2"/>
</dbReference>
<dbReference type="GO" id="GO:0070694">
    <property type="term" value="F:5-hydroxymethyl-dUMP N-hydrolase activity"/>
    <property type="evidence" value="ECO:0007669"/>
    <property type="project" value="InterPro"/>
</dbReference>
<dbReference type="InterPro" id="IPR051239">
    <property type="entry name" value="2'-dNMP_N-hydrolase"/>
</dbReference>
<keyword evidence="4 7" id="KW-0546">Nucleotide metabolism</keyword>
<dbReference type="AlphaFoldDB" id="A0A8T0BYG1"/>
<accession>A0A8T0BYG1</accession>
<evidence type="ECO:0000256" key="2">
    <source>
        <dbReference type="ARBA" id="ARBA00022553"/>
    </source>
</evidence>